<dbReference type="GO" id="GO:0005886">
    <property type="term" value="C:plasma membrane"/>
    <property type="evidence" value="ECO:0007669"/>
    <property type="project" value="UniProtKB-SubCell"/>
</dbReference>
<keyword evidence="10 14" id="KW-0472">Membrane</keyword>
<keyword evidence="4" id="KW-0418">Kinase</keyword>
<feature type="compositionally biased region" description="Low complexity" evidence="13">
    <location>
        <begin position="216"/>
        <end position="233"/>
    </location>
</feature>
<dbReference type="Gene3D" id="1.10.510.10">
    <property type="entry name" value="Transferase(Phosphotransferase) domain 1"/>
    <property type="match status" value="2"/>
</dbReference>
<dbReference type="GO" id="GO:0015031">
    <property type="term" value="P:protein transport"/>
    <property type="evidence" value="ECO:0007669"/>
    <property type="project" value="InterPro"/>
</dbReference>
<gene>
    <name evidence="16" type="ORF">Sjap_011153</name>
</gene>
<dbReference type="InterPro" id="IPR002208">
    <property type="entry name" value="SecY/SEC61-alpha"/>
</dbReference>
<evidence type="ECO:0000256" key="11">
    <source>
        <dbReference type="ARBA" id="ARBA00047899"/>
    </source>
</evidence>
<dbReference type="Pfam" id="PF07714">
    <property type="entry name" value="PK_Tyr_Ser-Thr"/>
    <property type="match status" value="1"/>
</dbReference>
<evidence type="ECO:0000256" key="5">
    <source>
        <dbReference type="ARBA" id="ARBA00022679"/>
    </source>
</evidence>
<dbReference type="EC" id="2.7.11.1" evidence="3"/>
<evidence type="ECO:0000313" key="17">
    <source>
        <dbReference type="Proteomes" id="UP001417504"/>
    </source>
</evidence>
<evidence type="ECO:0000256" key="13">
    <source>
        <dbReference type="SAM" id="MobiDB-lite"/>
    </source>
</evidence>
<dbReference type="PANTHER" id="PTHR47982:SF43">
    <property type="entry name" value="NON-SPECIFIC SERINE_THREONINE PROTEIN KINASE"/>
    <property type="match status" value="1"/>
</dbReference>
<evidence type="ECO:0000256" key="10">
    <source>
        <dbReference type="ARBA" id="ARBA00023136"/>
    </source>
</evidence>
<feature type="transmembrane region" description="Helical" evidence="14">
    <location>
        <begin position="424"/>
        <end position="446"/>
    </location>
</feature>
<dbReference type="GO" id="GO:0005524">
    <property type="term" value="F:ATP binding"/>
    <property type="evidence" value="ECO:0007669"/>
    <property type="project" value="UniProtKB-KW"/>
</dbReference>
<feature type="domain" description="Serine-threonine/tyrosine-protein kinase catalytic" evidence="15">
    <location>
        <begin position="241"/>
        <end position="295"/>
    </location>
</feature>
<evidence type="ECO:0000256" key="8">
    <source>
        <dbReference type="ARBA" id="ARBA00022840"/>
    </source>
</evidence>
<dbReference type="EMBL" id="JBBNAE010000004">
    <property type="protein sequence ID" value="KAK9130666.1"/>
    <property type="molecule type" value="Genomic_DNA"/>
</dbReference>
<comment type="catalytic activity">
    <reaction evidence="12">
        <text>L-seryl-[protein] + ATP = O-phospho-L-seryl-[protein] + ADP + H(+)</text>
        <dbReference type="Rhea" id="RHEA:17989"/>
        <dbReference type="Rhea" id="RHEA-COMP:9863"/>
        <dbReference type="Rhea" id="RHEA-COMP:11604"/>
        <dbReference type="ChEBI" id="CHEBI:15378"/>
        <dbReference type="ChEBI" id="CHEBI:29999"/>
        <dbReference type="ChEBI" id="CHEBI:30616"/>
        <dbReference type="ChEBI" id="CHEBI:83421"/>
        <dbReference type="ChEBI" id="CHEBI:456216"/>
        <dbReference type="EC" id="2.7.11.1"/>
    </reaction>
</comment>
<keyword evidence="9 14" id="KW-1133">Transmembrane helix</keyword>
<keyword evidence="17" id="KW-1185">Reference proteome</keyword>
<evidence type="ECO:0000256" key="12">
    <source>
        <dbReference type="ARBA" id="ARBA00048679"/>
    </source>
</evidence>
<sequence length="544" mass="60405">MVKITIPEWPHVSAERKEELWKLVKLRFEGLIEEHMENTLQHIRNLWKCSKSRLRTKIKIAHEKGWSYDKINSDLKPEAVDLADWLAFRKEAESSTCIRVRSGGADITRADLWIEGHKNKKGRPHSDEIARVVLLLKEKINECQMRSSTSTSQSINKDPIAQVFEPEHQGRVRGLGFGVTPTSVRTTTQSSILVLKLQGDFQRLEEKHEQLAELVRSQQMPPSSRQQQNNPPNLCVHRKDDSHVATEGEISREMEILGRLHHRHLVALRGFCVKSKERFLLYEYMENGSLKDHLHYIKSSNILLDENFVAKLADFGLAYASKSAATGIESVDTDIRGTPGFIAAVVAALSTASAAILCPLPSSSVNIVELVVPTIVEIPRSLLAFFAYLRWRRIKRGKSIPAAGIDGQVVAYVLSRMYGSVGQLGVGNAILIIVQLCVAGIIVMCLDELLQKGYGLGSGISLFIAINICISQMHALTKSEDATAEVLAVPLSSLDRVSPVHRLLCVLLLGKVPDGLQKRFGDNSFAGNAALLKVSRPVREKLGD</sequence>
<evidence type="ECO:0000256" key="7">
    <source>
        <dbReference type="ARBA" id="ARBA00022741"/>
    </source>
</evidence>
<dbReference type="SUPFAM" id="SSF103491">
    <property type="entry name" value="Preprotein translocase SecY subunit"/>
    <property type="match status" value="1"/>
</dbReference>
<proteinExistence type="predicted"/>
<comment type="catalytic activity">
    <reaction evidence="11">
        <text>L-threonyl-[protein] + ATP = O-phospho-L-threonyl-[protein] + ADP + H(+)</text>
        <dbReference type="Rhea" id="RHEA:46608"/>
        <dbReference type="Rhea" id="RHEA-COMP:11060"/>
        <dbReference type="Rhea" id="RHEA-COMP:11605"/>
        <dbReference type="ChEBI" id="CHEBI:15378"/>
        <dbReference type="ChEBI" id="CHEBI:30013"/>
        <dbReference type="ChEBI" id="CHEBI:30616"/>
        <dbReference type="ChEBI" id="CHEBI:61977"/>
        <dbReference type="ChEBI" id="CHEBI:456216"/>
        <dbReference type="EC" id="2.7.11.1"/>
    </reaction>
</comment>
<keyword evidence="8" id="KW-0067">ATP-binding</keyword>
<dbReference type="PANTHER" id="PTHR47982">
    <property type="entry name" value="PROLINE-RICH RECEPTOR-LIKE PROTEIN KINASE PERK4"/>
    <property type="match status" value="1"/>
</dbReference>
<evidence type="ECO:0000256" key="1">
    <source>
        <dbReference type="ARBA" id="ARBA00004162"/>
    </source>
</evidence>
<evidence type="ECO:0000256" key="3">
    <source>
        <dbReference type="ARBA" id="ARBA00012513"/>
    </source>
</evidence>
<dbReference type="GO" id="GO:0009535">
    <property type="term" value="C:chloroplast thylakoid membrane"/>
    <property type="evidence" value="ECO:0007669"/>
    <property type="project" value="UniProtKB-SubCell"/>
</dbReference>
<reference evidence="16 17" key="1">
    <citation type="submission" date="2024-01" db="EMBL/GenBank/DDBJ databases">
        <title>Genome assemblies of Stephania.</title>
        <authorList>
            <person name="Yang L."/>
        </authorList>
    </citation>
    <scope>NUCLEOTIDE SEQUENCE [LARGE SCALE GENOMIC DNA]</scope>
    <source>
        <strain evidence="16">QJT</strain>
        <tissue evidence="16">Leaf</tissue>
    </source>
</reference>
<dbReference type="InterPro" id="IPR004252">
    <property type="entry name" value="Probable_transposase_24"/>
</dbReference>
<keyword evidence="5" id="KW-0808">Transferase</keyword>
<keyword evidence="7" id="KW-0547">Nucleotide-binding</keyword>
<organism evidence="16 17">
    <name type="scientific">Stephania japonica</name>
    <dbReference type="NCBI Taxonomy" id="461633"/>
    <lineage>
        <taxon>Eukaryota</taxon>
        <taxon>Viridiplantae</taxon>
        <taxon>Streptophyta</taxon>
        <taxon>Embryophyta</taxon>
        <taxon>Tracheophyta</taxon>
        <taxon>Spermatophyta</taxon>
        <taxon>Magnoliopsida</taxon>
        <taxon>Ranunculales</taxon>
        <taxon>Menispermaceae</taxon>
        <taxon>Menispermoideae</taxon>
        <taxon>Cissampelideae</taxon>
        <taxon>Stephania</taxon>
    </lineage>
</organism>
<dbReference type="Proteomes" id="UP001417504">
    <property type="component" value="Unassembled WGS sequence"/>
</dbReference>
<evidence type="ECO:0000256" key="14">
    <source>
        <dbReference type="SAM" id="Phobius"/>
    </source>
</evidence>
<dbReference type="GO" id="GO:0004674">
    <property type="term" value="F:protein serine/threonine kinase activity"/>
    <property type="evidence" value="ECO:0007669"/>
    <property type="project" value="UniProtKB-KW"/>
</dbReference>
<dbReference type="InterPro" id="IPR011009">
    <property type="entry name" value="Kinase-like_dom_sf"/>
</dbReference>
<feature type="region of interest" description="Disordered" evidence="13">
    <location>
        <begin position="215"/>
        <end position="242"/>
    </location>
</feature>
<accession>A0AAP0JCT4</accession>
<dbReference type="InterPro" id="IPR023201">
    <property type="entry name" value="SecY_dom_sf"/>
</dbReference>
<feature type="transmembrane region" description="Helical" evidence="14">
    <location>
        <begin position="452"/>
        <end position="470"/>
    </location>
</feature>
<comment type="subcellular location">
    <subcellularLocation>
        <location evidence="1">Cell membrane</location>
        <topology evidence="1">Single-pass membrane protein</topology>
    </subcellularLocation>
    <subcellularLocation>
        <location evidence="2">Plastid</location>
        <location evidence="2">Chloroplast thylakoid membrane</location>
        <topology evidence="2">Multi-pass membrane protein</topology>
    </subcellularLocation>
</comment>
<evidence type="ECO:0000259" key="15">
    <source>
        <dbReference type="Pfam" id="PF07714"/>
    </source>
</evidence>
<dbReference type="InterPro" id="IPR047117">
    <property type="entry name" value="PERK1-13-like"/>
</dbReference>
<name>A0AAP0JCT4_9MAGN</name>
<evidence type="ECO:0000256" key="4">
    <source>
        <dbReference type="ARBA" id="ARBA00022527"/>
    </source>
</evidence>
<dbReference type="Pfam" id="PF00344">
    <property type="entry name" value="SecY"/>
    <property type="match status" value="1"/>
</dbReference>
<evidence type="ECO:0000256" key="6">
    <source>
        <dbReference type="ARBA" id="ARBA00022692"/>
    </source>
</evidence>
<evidence type="ECO:0000256" key="9">
    <source>
        <dbReference type="ARBA" id="ARBA00022989"/>
    </source>
</evidence>
<dbReference type="SUPFAM" id="SSF56112">
    <property type="entry name" value="Protein kinase-like (PK-like)"/>
    <property type="match status" value="1"/>
</dbReference>
<evidence type="ECO:0000256" key="2">
    <source>
        <dbReference type="ARBA" id="ARBA00004454"/>
    </source>
</evidence>
<dbReference type="Pfam" id="PF03004">
    <property type="entry name" value="Transposase_24"/>
    <property type="match status" value="1"/>
</dbReference>
<protein>
    <recommendedName>
        <fullName evidence="3">non-specific serine/threonine protein kinase</fullName>
        <ecNumber evidence="3">2.7.11.1</ecNumber>
    </recommendedName>
</protein>
<dbReference type="Gene3D" id="1.10.3370.10">
    <property type="entry name" value="SecY subunit domain"/>
    <property type="match status" value="1"/>
</dbReference>
<dbReference type="AlphaFoldDB" id="A0AAP0JCT4"/>
<comment type="caution">
    <text evidence="16">The sequence shown here is derived from an EMBL/GenBank/DDBJ whole genome shotgun (WGS) entry which is preliminary data.</text>
</comment>
<keyword evidence="4" id="KW-0723">Serine/threonine-protein kinase</keyword>
<keyword evidence="6 14" id="KW-0812">Transmembrane</keyword>
<dbReference type="InterPro" id="IPR001245">
    <property type="entry name" value="Ser-Thr/Tyr_kinase_cat_dom"/>
</dbReference>
<evidence type="ECO:0000313" key="16">
    <source>
        <dbReference type="EMBL" id="KAK9130666.1"/>
    </source>
</evidence>